<dbReference type="InterPro" id="IPR018170">
    <property type="entry name" value="Aldo/ket_reductase_CS"/>
</dbReference>
<protein>
    <submittedName>
        <fullName evidence="7">Aldo-keto reductase</fullName>
    </submittedName>
</protein>
<dbReference type="FunFam" id="3.20.20.100:FF:000015">
    <property type="entry name" value="Oxidoreductase, aldo/keto reductase family"/>
    <property type="match status" value="1"/>
</dbReference>
<dbReference type="PIRSF" id="PIRSF000097">
    <property type="entry name" value="AKR"/>
    <property type="match status" value="1"/>
</dbReference>
<comment type="similarity">
    <text evidence="1">Belongs to the aldo/keto reductase family.</text>
</comment>
<dbReference type="PRINTS" id="PR00069">
    <property type="entry name" value="ALDKETRDTASE"/>
</dbReference>
<evidence type="ECO:0000256" key="1">
    <source>
        <dbReference type="ARBA" id="ARBA00007905"/>
    </source>
</evidence>
<feature type="site" description="Lowers pKa of active site Tyr" evidence="5">
    <location>
        <position position="82"/>
    </location>
</feature>
<evidence type="ECO:0000313" key="7">
    <source>
        <dbReference type="EMBL" id="KAH7328481.1"/>
    </source>
</evidence>
<accession>A0A8K0T336</accession>
<keyword evidence="2" id="KW-0560">Oxidoreductase</keyword>
<evidence type="ECO:0000256" key="3">
    <source>
        <dbReference type="PIRSR" id="PIRSR000097-1"/>
    </source>
</evidence>
<dbReference type="SUPFAM" id="SSF51430">
    <property type="entry name" value="NAD(P)-linked oxidoreductase"/>
    <property type="match status" value="1"/>
</dbReference>
<dbReference type="AlphaFoldDB" id="A0A8K0T336"/>
<sequence length="283" mass="31108">MTDAPLQIASTILLGDTQVSMPRLGFGVYKLSSEECLQASLAALGAGYRHIDTAQLYRNEDAVLQAVVQSGYSRNDVFLTTKIGRARGDEAAIRDSLLESVRKVGGPDGYVDLFLVHIPGRDPECRRQLWTALEKLHAEGKARAIGVSNFHVCHIEEMKEYARIWPPHVNQIELHPWCQQRELVAYCQEHSIVIQAYSPLATGARLEDVDLAAIASKHGKSPAQILVRYSLQKGWVPLPKSSSAERIHENASVFDFSLDQGDMEALDGLDMGSSGALFPANVS</sequence>
<feature type="domain" description="NADP-dependent oxidoreductase" evidence="6">
    <location>
        <begin position="26"/>
        <end position="269"/>
    </location>
</feature>
<dbReference type="Gene3D" id="3.20.20.100">
    <property type="entry name" value="NADP-dependent oxidoreductase domain"/>
    <property type="match status" value="1"/>
</dbReference>
<dbReference type="OrthoDB" id="416253at2759"/>
<dbReference type="PROSITE" id="PS00062">
    <property type="entry name" value="ALDOKETO_REDUCTASE_2"/>
    <property type="match status" value="1"/>
</dbReference>
<dbReference type="InterPro" id="IPR023210">
    <property type="entry name" value="NADP_OxRdtase_dom"/>
</dbReference>
<dbReference type="EMBL" id="JAGPNK010000001">
    <property type="protein sequence ID" value="KAH7328481.1"/>
    <property type="molecule type" value="Genomic_DNA"/>
</dbReference>
<feature type="active site" description="Proton donor" evidence="3">
    <location>
        <position position="57"/>
    </location>
</feature>
<evidence type="ECO:0000256" key="5">
    <source>
        <dbReference type="PIRSR" id="PIRSR000097-3"/>
    </source>
</evidence>
<dbReference type="Proteomes" id="UP000813444">
    <property type="component" value="Unassembled WGS sequence"/>
</dbReference>
<evidence type="ECO:0000313" key="8">
    <source>
        <dbReference type="Proteomes" id="UP000813444"/>
    </source>
</evidence>
<dbReference type="PANTHER" id="PTHR43827">
    <property type="entry name" value="2,5-DIKETO-D-GLUCONIC ACID REDUCTASE"/>
    <property type="match status" value="1"/>
</dbReference>
<keyword evidence="8" id="KW-1185">Reference proteome</keyword>
<dbReference type="PANTHER" id="PTHR43827:SF13">
    <property type="entry name" value="ALDO_KETO REDUCTASE FAMILY PROTEIN"/>
    <property type="match status" value="1"/>
</dbReference>
<evidence type="ECO:0000256" key="4">
    <source>
        <dbReference type="PIRSR" id="PIRSR000097-2"/>
    </source>
</evidence>
<dbReference type="InterPro" id="IPR020471">
    <property type="entry name" value="AKR"/>
</dbReference>
<dbReference type="GO" id="GO:0016491">
    <property type="term" value="F:oxidoreductase activity"/>
    <property type="evidence" value="ECO:0007669"/>
    <property type="project" value="UniProtKB-KW"/>
</dbReference>
<organism evidence="7 8">
    <name type="scientific">Stachybotrys elegans</name>
    <dbReference type="NCBI Taxonomy" id="80388"/>
    <lineage>
        <taxon>Eukaryota</taxon>
        <taxon>Fungi</taxon>
        <taxon>Dikarya</taxon>
        <taxon>Ascomycota</taxon>
        <taxon>Pezizomycotina</taxon>
        <taxon>Sordariomycetes</taxon>
        <taxon>Hypocreomycetidae</taxon>
        <taxon>Hypocreales</taxon>
        <taxon>Stachybotryaceae</taxon>
        <taxon>Stachybotrys</taxon>
    </lineage>
</organism>
<dbReference type="PROSITE" id="PS00063">
    <property type="entry name" value="ALDOKETO_REDUCTASE_3"/>
    <property type="match status" value="1"/>
</dbReference>
<evidence type="ECO:0000259" key="6">
    <source>
        <dbReference type="Pfam" id="PF00248"/>
    </source>
</evidence>
<gene>
    <name evidence="7" type="ORF">B0I35DRAFT_473184</name>
</gene>
<dbReference type="Pfam" id="PF00248">
    <property type="entry name" value="Aldo_ket_red"/>
    <property type="match status" value="1"/>
</dbReference>
<dbReference type="InterPro" id="IPR036812">
    <property type="entry name" value="NAD(P)_OxRdtase_dom_sf"/>
</dbReference>
<feature type="binding site" evidence="4">
    <location>
        <position position="117"/>
    </location>
    <ligand>
        <name>substrate</name>
    </ligand>
</feature>
<proteinExistence type="inferred from homology"/>
<dbReference type="CDD" id="cd19071">
    <property type="entry name" value="AKR_AKR1-5-like"/>
    <property type="match status" value="1"/>
</dbReference>
<evidence type="ECO:0000256" key="2">
    <source>
        <dbReference type="ARBA" id="ARBA00023002"/>
    </source>
</evidence>
<comment type="caution">
    <text evidence="7">The sequence shown here is derived from an EMBL/GenBank/DDBJ whole genome shotgun (WGS) entry which is preliminary data.</text>
</comment>
<name>A0A8K0T336_9HYPO</name>
<reference evidence="7" key="1">
    <citation type="journal article" date="2021" name="Nat. Commun.">
        <title>Genetic determinants of endophytism in the Arabidopsis root mycobiome.</title>
        <authorList>
            <person name="Mesny F."/>
            <person name="Miyauchi S."/>
            <person name="Thiergart T."/>
            <person name="Pickel B."/>
            <person name="Atanasova L."/>
            <person name="Karlsson M."/>
            <person name="Huettel B."/>
            <person name="Barry K.W."/>
            <person name="Haridas S."/>
            <person name="Chen C."/>
            <person name="Bauer D."/>
            <person name="Andreopoulos W."/>
            <person name="Pangilinan J."/>
            <person name="LaButti K."/>
            <person name="Riley R."/>
            <person name="Lipzen A."/>
            <person name="Clum A."/>
            <person name="Drula E."/>
            <person name="Henrissat B."/>
            <person name="Kohler A."/>
            <person name="Grigoriev I.V."/>
            <person name="Martin F.M."/>
            <person name="Hacquard S."/>
        </authorList>
    </citation>
    <scope>NUCLEOTIDE SEQUENCE</scope>
    <source>
        <strain evidence="7">MPI-CAGE-CH-0235</strain>
    </source>
</reference>